<sequence length="256" mass="28149">MSVRIGQASLGETGAHGQRAGNQSGRELNFSFWYNGSWLGVLRFVDAAKAELAAQACEAGVGNKNIGYDQDDRNTAYAAAEAVGWNLAAIAKPTETDCSAFMMLCAISAGVDALKEVYRKQGNSCTTYCMMHDWPGTGEFVLLTDRKYLTSDAYLRRGDILVSSGHTVMVLENGEKEDDDMDKETFSELFREMRKDLQDNDCGDWSADARKWAVDNGIVQGSASPDGGANYMWQDMMTREQLITVLHRFAAFLGKA</sequence>
<feature type="domain" description="SLH" evidence="1">
    <location>
        <begin position="193"/>
        <end position="256"/>
    </location>
</feature>
<organism evidence="2">
    <name type="scientific">Caudovirales sp. ctu3532</name>
    <dbReference type="NCBI Taxonomy" id="2827639"/>
    <lineage>
        <taxon>Viruses</taxon>
        <taxon>Duplodnaviria</taxon>
        <taxon>Heunggongvirae</taxon>
        <taxon>Uroviricota</taxon>
        <taxon>Caudoviricetes</taxon>
    </lineage>
</organism>
<evidence type="ECO:0000259" key="1">
    <source>
        <dbReference type="PROSITE" id="PS51272"/>
    </source>
</evidence>
<proteinExistence type="predicted"/>
<dbReference type="InterPro" id="IPR001119">
    <property type="entry name" value="SLH_dom"/>
</dbReference>
<accession>A0A8S5TI52</accession>
<dbReference type="PROSITE" id="PS51272">
    <property type="entry name" value="SLH"/>
    <property type="match status" value="1"/>
</dbReference>
<dbReference type="InterPro" id="IPR057370">
    <property type="entry name" value="ELLD"/>
</dbReference>
<dbReference type="Pfam" id="PF25309">
    <property type="entry name" value="ELLD"/>
    <property type="match status" value="1"/>
</dbReference>
<name>A0A8S5TI52_9CAUD</name>
<protein>
    <recommendedName>
        <fullName evidence="1">SLH domain-containing protein</fullName>
    </recommendedName>
</protein>
<reference evidence="2" key="1">
    <citation type="journal article" date="2021" name="Proc. Natl. Acad. Sci. U.S.A.">
        <title>A Catalog of Tens of Thousands of Viruses from Human Metagenomes Reveals Hidden Associations with Chronic Diseases.</title>
        <authorList>
            <person name="Tisza M.J."/>
            <person name="Buck C.B."/>
        </authorList>
    </citation>
    <scope>NUCLEOTIDE SEQUENCE</scope>
    <source>
        <strain evidence="2">Ctu3532</strain>
    </source>
</reference>
<evidence type="ECO:0000313" key="2">
    <source>
        <dbReference type="EMBL" id="DAF62957.1"/>
    </source>
</evidence>
<dbReference type="EMBL" id="BK032830">
    <property type="protein sequence ID" value="DAF62957.1"/>
    <property type="molecule type" value="Genomic_DNA"/>
</dbReference>